<evidence type="ECO:0000256" key="2">
    <source>
        <dbReference type="ARBA" id="ARBA00004922"/>
    </source>
</evidence>
<evidence type="ECO:0000256" key="5">
    <source>
        <dbReference type="ARBA" id="ARBA00022824"/>
    </source>
</evidence>
<dbReference type="PANTHER" id="PTHR10705">
    <property type="entry name" value="DOLICHYL-DIPHOSPHOOLIGOSACCHARIDE--PROTEIN GLYCOSYLTRANSFERASE SUBUNIT DAD1"/>
    <property type="match status" value="1"/>
</dbReference>
<dbReference type="Pfam" id="PF02109">
    <property type="entry name" value="DAD"/>
    <property type="match status" value="1"/>
</dbReference>
<dbReference type="PANTHER" id="PTHR10705:SF0">
    <property type="entry name" value="DOLICHYL-DIPHOSPHOOLIGOSACCHARIDE--PROTEIN GLYCOSYLTRANSFERASE SUBUNIT DAD1"/>
    <property type="match status" value="1"/>
</dbReference>
<dbReference type="UniPathway" id="UPA00378"/>
<organism evidence="9">
    <name type="scientific">Palpitomonas bilix</name>
    <dbReference type="NCBI Taxonomy" id="652834"/>
    <lineage>
        <taxon>Eukaryota</taxon>
        <taxon>Eukaryota incertae sedis</taxon>
    </lineage>
</organism>
<keyword evidence="4 8" id="KW-0812">Transmembrane</keyword>
<dbReference type="EMBL" id="HBIB01003058">
    <property type="protein sequence ID" value="CAE0239807.1"/>
    <property type="molecule type" value="Transcribed_RNA"/>
</dbReference>
<comment type="function">
    <text evidence="8">Subunit of the oligosaccharyl transferase (OST) complex that catalyzes the initial transfer of a defined glycan (Glc(3)Man(9)GlcNAc(2) in eukaryotes) from the lipid carrier dolichol-pyrophosphate to an asparagine residue within an Asn-X-Ser/Thr consensus motif in nascent polypeptide chains, the first step in protein N-glycosylation. N-glycosylation occurs cotranslationally and the complex associates with the Sec61 complex at the channel-forming translocon complex that mediates protein translocation across the endoplasmic reticulum (ER). All subunits are required for a maximal enzyme activity.</text>
</comment>
<keyword evidence="7 8" id="KW-0472">Membrane</keyword>
<accession>A0A7S3G266</accession>
<dbReference type="InterPro" id="IPR003038">
    <property type="entry name" value="DAD/Ost2"/>
</dbReference>
<evidence type="ECO:0000313" key="9">
    <source>
        <dbReference type="EMBL" id="CAE0239807.1"/>
    </source>
</evidence>
<protein>
    <recommendedName>
        <fullName evidence="8">Dolichyl-diphosphooligosaccharide--protein glycosyltransferase subunit OST2</fullName>
        <shortName evidence="8">Oligosaccharyl transferase subunit OST2</shortName>
    </recommendedName>
</protein>
<evidence type="ECO:0000256" key="3">
    <source>
        <dbReference type="ARBA" id="ARBA00009386"/>
    </source>
</evidence>
<gene>
    <name evidence="9" type="ORF">PBIL07802_LOCUS1958</name>
</gene>
<evidence type="ECO:0000256" key="1">
    <source>
        <dbReference type="ARBA" id="ARBA00004477"/>
    </source>
</evidence>
<evidence type="ECO:0000256" key="7">
    <source>
        <dbReference type="ARBA" id="ARBA00023136"/>
    </source>
</evidence>
<reference evidence="9" key="1">
    <citation type="submission" date="2021-01" db="EMBL/GenBank/DDBJ databases">
        <authorList>
            <person name="Corre E."/>
            <person name="Pelletier E."/>
            <person name="Niang G."/>
            <person name="Scheremetjew M."/>
            <person name="Finn R."/>
            <person name="Kale V."/>
            <person name="Holt S."/>
            <person name="Cochrane G."/>
            <person name="Meng A."/>
            <person name="Brown T."/>
            <person name="Cohen L."/>
        </authorList>
    </citation>
    <scope>NUCLEOTIDE SEQUENCE</scope>
    <source>
        <strain evidence="9">NIES-2562</strain>
    </source>
</reference>
<keyword evidence="5 8" id="KW-0256">Endoplasmic reticulum</keyword>
<feature type="transmembrane region" description="Helical" evidence="8">
    <location>
        <begin position="39"/>
        <end position="57"/>
    </location>
</feature>
<dbReference type="AlphaFoldDB" id="A0A7S3G266"/>
<dbReference type="PIRSF" id="PIRSF005588">
    <property type="entry name" value="DAD"/>
    <property type="match status" value="1"/>
</dbReference>
<comment type="subunit">
    <text evidence="8">Component of the oligosaccharyltransferase (OST) complex.</text>
</comment>
<evidence type="ECO:0000256" key="8">
    <source>
        <dbReference type="RuleBase" id="RU361136"/>
    </source>
</evidence>
<evidence type="ECO:0000256" key="4">
    <source>
        <dbReference type="ARBA" id="ARBA00022692"/>
    </source>
</evidence>
<sequence>MAKGDARVAKSDKREAGNMISSFFSSYSKSESQLKVIDTYLIFTLIVGLIQFGYMVLVGTFPFNSFLAGFLGAVGAFVLAVCLRLQVEKPSDFANISRERAFADFVFCNLILFFVCVNFLG</sequence>
<comment type="pathway">
    <text evidence="2 8">Protein modification; protein glycosylation.</text>
</comment>
<proteinExistence type="inferred from homology"/>
<keyword evidence="6 8" id="KW-1133">Transmembrane helix</keyword>
<evidence type="ECO:0000256" key="6">
    <source>
        <dbReference type="ARBA" id="ARBA00022989"/>
    </source>
</evidence>
<feature type="transmembrane region" description="Helical" evidence="8">
    <location>
        <begin position="102"/>
        <end position="120"/>
    </location>
</feature>
<comment type="subcellular location">
    <subcellularLocation>
        <location evidence="1 8">Endoplasmic reticulum membrane</location>
        <topology evidence="1 8">Multi-pass membrane protein</topology>
    </subcellularLocation>
</comment>
<dbReference type="GO" id="GO:0006487">
    <property type="term" value="P:protein N-linked glycosylation"/>
    <property type="evidence" value="ECO:0007669"/>
    <property type="project" value="TreeGrafter"/>
</dbReference>
<comment type="similarity">
    <text evidence="3 8">Belongs to the DAD/OST2 family.</text>
</comment>
<name>A0A7S3G266_9EUKA</name>
<feature type="transmembrane region" description="Helical" evidence="8">
    <location>
        <begin position="63"/>
        <end position="82"/>
    </location>
</feature>
<dbReference type="GO" id="GO:0008250">
    <property type="term" value="C:oligosaccharyltransferase complex"/>
    <property type="evidence" value="ECO:0007669"/>
    <property type="project" value="InterPro"/>
</dbReference>